<protein>
    <submittedName>
        <fullName evidence="1">Uncharacterized protein</fullName>
    </submittedName>
</protein>
<organism evidence="1 2">
    <name type="scientific">Pluteus cervinus</name>
    <dbReference type="NCBI Taxonomy" id="181527"/>
    <lineage>
        <taxon>Eukaryota</taxon>
        <taxon>Fungi</taxon>
        <taxon>Dikarya</taxon>
        <taxon>Basidiomycota</taxon>
        <taxon>Agaricomycotina</taxon>
        <taxon>Agaricomycetes</taxon>
        <taxon>Agaricomycetidae</taxon>
        <taxon>Agaricales</taxon>
        <taxon>Pluteineae</taxon>
        <taxon>Pluteaceae</taxon>
        <taxon>Pluteus</taxon>
    </lineage>
</organism>
<sequence length="317" mass="35009">MTRRVTSKAETLVLIRRGKEGKQTIGLGENKVSRAIFDVILPTSGIAALSAMNPRLQRVSRLGQRDGRAHFSNMRLCSRLERSIPVRAVTGQRLFEETDILKLLVGLPAEEKDSDSRTNSIVPAEHKAVEAGVGDDASSPAATLDFSSAFRARCGRSGVSNTIGVPDYIYLRKFRHDIALVTGDLSKREQLTLFTSGPTCCLGLGDQNPHEQDTTLAVYTPIQEFFCNPSHIRYTWCCKTLQVDLENPRMPFLSLNDPGGWGYTPASNSHDELAGQVATRVDYSTNCRRNGSLEYHRLLQNFCRRALGVPILSVATL</sequence>
<gene>
    <name evidence="1" type="ORF">BDN72DRAFT_865079</name>
</gene>
<evidence type="ECO:0000313" key="2">
    <source>
        <dbReference type="Proteomes" id="UP000308600"/>
    </source>
</evidence>
<dbReference type="Proteomes" id="UP000308600">
    <property type="component" value="Unassembled WGS sequence"/>
</dbReference>
<reference evidence="1 2" key="1">
    <citation type="journal article" date="2019" name="Nat. Ecol. Evol.">
        <title>Megaphylogeny resolves global patterns of mushroom evolution.</title>
        <authorList>
            <person name="Varga T."/>
            <person name="Krizsan K."/>
            <person name="Foldi C."/>
            <person name="Dima B."/>
            <person name="Sanchez-Garcia M."/>
            <person name="Sanchez-Ramirez S."/>
            <person name="Szollosi G.J."/>
            <person name="Szarkandi J.G."/>
            <person name="Papp V."/>
            <person name="Albert L."/>
            <person name="Andreopoulos W."/>
            <person name="Angelini C."/>
            <person name="Antonin V."/>
            <person name="Barry K.W."/>
            <person name="Bougher N.L."/>
            <person name="Buchanan P."/>
            <person name="Buyck B."/>
            <person name="Bense V."/>
            <person name="Catcheside P."/>
            <person name="Chovatia M."/>
            <person name="Cooper J."/>
            <person name="Damon W."/>
            <person name="Desjardin D."/>
            <person name="Finy P."/>
            <person name="Geml J."/>
            <person name="Haridas S."/>
            <person name="Hughes K."/>
            <person name="Justo A."/>
            <person name="Karasinski D."/>
            <person name="Kautmanova I."/>
            <person name="Kiss B."/>
            <person name="Kocsube S."/>
            <person name="Kotiranta H."/>
            <person name="LaButti K.M."/>
            <person name="Lechner B.E."/>
            <person name="Liimatainen K."/>
            <person name="Lipzen A."/>
            <person name="Lukacs Z."/>
            <person name="Mihaltcheva S."/>
            <person name="Morgado L.N."/>
            <person name="Niskanen T."/>
            <person name="Noordeloos M.E."/>
            <person name="Ohm R.A."/>
            <person name="Ortiz-Santana B."/>
            <person name="Ovrebo C."/>
            <person name="Racz N."/>
            <person name="Riley R."/>
            <person name="Savchenko A."/>
            <person name="Shiryaev A."/>
            <person name="Soop K."/>
            <person name="Spirin V."/>
            <person name="Szebenyi C."/>
            <person name="Tomsovsky M."/>
            <person name="Tulloss R.E."/>
            <person name="Uehling J."/>
            <person name="Grigoriev I.V."/>
            <person name="Vagvolgyi C."/>
            <person name="Papp T."/>
            <person name="Martin F.M."/>
            <person name="Miettinen O."/>
            <person name="Hibbett D.S."/>
            <person name="Nagy L.G."/>
        </authorList>
    </citation>
    <scope>NUCLEOTIDE SEQUENCE [LARGE SCALE GENOMIC DNA]</scope>
    <source>
        <strain evidence="1 2">NL-1719</strain>
    </source>
</reference>
<dbReference type="EMBL" id="ML208953">
    <property type="protein sequence ID" value="TFK59527.1"/>
    <property type="molecule type" value="Genomic_DNA"/>
</dbReference>
<keyword evidence="2" id="KW-1185">Reference proteome</keyword>
<evidence type="ECO:0000313" key="1">
    <source>
        <dbReference type="EMBL" id="TFK59527.1"/>
    </source>
</evidence>
<name>A0ACD3A3V3_9AGAR</name>
<proteinExistence type="predicted"/>
<accession>A0ACD3A3V3</accession>